<dbReference type="GO" id="GO:0005886">
    <property type="term" value="C:plasma membrane"/>
    <property type="evidence" value="ECO:0007669"/>
    <property type="project" value="UniProtKB-SubCell"/>
</dbReference>
<dbReference type="GO" id="GO:0140359">
    <property type="term" value="F:ABC-type transporter activity"/>
    <property type="evidence" value="ECO:0007669"/>
    <property type="project" value="InterPro"/>
</dbReference>
<feature type="transmembrane region" description="Helical" evidence="9">
    <location>
        <begin position="111"/>
        <end position="131"/>
    </location>
</feature>
<evidence type="ECO:0000256" key="6">
    <source>
        <dbReference type="ARBA" id="ARBA00022989"/>
    </source>
</evidence>
<keyword evidence="3 9" id="KW-0813">Transport</keyword>
<evidence type="ECO:0000256" key="8">
    <source>
        <dbReference type="ARBA" id="ARBA00023136"/>
    </source>
</evidence>
<dbReference type="InterPro" id="IPR013525">
    <property type="entry name" value="ABC2_TM"/>
</dbReference>
<keyword evidence="5 9" id="KW-0812">Transmembrane</keyword>
<feature type="transmembrane region" description="Helical" evidence="9">
    <location>
        <begin position="66"/>
        <end position="90"/>
    </location>
</feature>
<comment type="similarity">
    <text evidence="2 9">Belongs to the ABC-2 integral membrane protein family.</text>
</comment>
<evidence type="ECO:0000256" key="5">
    <source>
        <dbReference type="ARBA" id="ARBA00022692"/>
    </source>
</evidence>
<keyword evidence="8 9" id="KW-0472">Membrane</keyword>
<evidence type="ECO:0000259" key="10">
    <source>
        <dbReference type="PROSITE" id="PS51012"/>
    </source>
</evidence>
<dbReference type="EMBL" id="MKCS01000001">
    <property type="protein sequence ID" value="OHX13815.1"/>
    <property type="molecule type" value="Genomic_DNA"/>
</dbReference>
<evidence type="ECO:0000256" key="9">
    <source>
        <dbReference type="RuleBase" id="RU361157"/>
    </source>
</evidence>
<dbReference type="Proteomes" id="UP000180088">
    <property type="component" value="Unassembled WGS sequence"/>
</dbReference>
<dbReference type="STRING" id="1903179.BI347_10050"/>
<feature type="transmembrane region" description="Helical" evidence="9">
    <location>
        <begin position="171"/>
        <end position="190"/>
    </location>
</feature>
<feature type="transmembrane region" description="Helical" evidence="9">
    <location>
        <begin position="29"/>
        <end position="54"/>
    </location>
</feature>
<organism evidence="11 12">
    <name type="scientific">Chromobacterium sphagni</name>
    <dbReference type="NCBI Taxonomy" id="1903179"/>
    <lineage>
        <taxon>Bacteria</taxon>
        <taxon>Pseudomonadati</taxon>
        <taxon>Pseudomonadota</taxon>
        <taxon>Betaproteobacteria</taxon>
        <taxon>Neisseriales</taxon>
        <taxon>Chromobacteriaceae</taxon>
        <taxon>Chromobacterium</taxon>
    </lineage>
</organism>
<accession>A0A1S1X338</accession>
<evidence type="ECO:0000313" key="12">
    <source>
        <dbReference type="Proteomes" id="UP000180088"/>
    </source>
</evidence>
<dbReference type="InterPro" id="IPR047817">
    <property type="entry name" value="ABC2_TM_bact-type"/>
</dbReference>
<dbReference type="PROSITE" id="PS51012">
    <property type="entry name" value="ABC_TM2"/>
    <property type="match status" value="1"/>
</dbReference>
<dbReference type="PANTHER" id="PTHR30413">
    <property type="entry name" value="INNER MEMBRANE TRANSPORT PERMEASE"/>
    <property type="match status" value="1"/>
</dbReference>
<evidence type="ECO:0000256" key="7">
    <source>
        <dbReference type="ARBA" id="ARBA00023047"/>
    </source>
</evidence>
<feature type="domain" description="ABC transmembrane type-2" evidence="10">
    <location>
        <begin position="30"/>
        <end position="253"/>
    </location>
</feature>
<evidence type="ECO:0000313" key="11">
    <source>
        <dbReference type="EMBL" id="OHX13815.1"/>
    </source>
</evidence>
<dbReference type="OrthoDB" id="9786910at2"/>
<dbReference type="AlphaFoldDB" id="A0A1S1X338"/>
<dbReference type="GO" id="GO:0015920">
    <property type="term" value="P:lipopolysaccharide transport"/>
    <property type="evidence" value="ECO:0007669"/>
    <property type="project" value="TreeGrafter"/>
</dbReference>
<name>A0A1S1X338_9NEIS</name>
<sequence length="261" mass="29974">MNYLGIFRYLPIFVNLVQSDFRRRYLGTYLGALWAFAAPLSTIAVLLFVFNVGFRSGQVSGVEFDVWLISGLIVWFYISDGIISGSNAITEYSFLVKKMQFMTELLPIVKVTSSLYVHLINSALLIALLLYKGHRPDIYWLQLPYYFISLYVFVLSVAMVASVIQVFIKDFQGVISILMQIGLWGTPVLWDAKMLPAKYQFLVTLNPVNYLVQGYREVFLFKGWFFEHPAKALYFWGVTAAMLLLGMLLFKKTKHEFADVL</sequence>
<evidence type="ECO:0000256" key="3">
    <source>
        <dbReference type="ARBA" id="ARBA00022448"/>
    </source>
</evidence>
<comment type="subcellular location">
    <subcellularLocation>
        <location evidence="9">Cell inner membrane</location>
        <topology evidence="9">Multi-pass membrane protein</topology>
    </subcellularLocation>
    <subcellularLocation>
        <location evidence="1">Cell membrane</location>
        <topology evidence="1">Multi-pass membrane protein</topology>
    </subcellularLocation>
</comment>
<keyword evidence="7" id="KW-0762">Sugar transport</keyword>
<feature type="transmembrane region" description="Helical" evidence="9">
    <location>
        <begin position="233"/>
        <end position="250"/>
    </location>
</feature>
<dbReference type="GO" id="GO:0015774">
    <property type="term" value="P:polysaccharide transport"/>
    <property type="evidence" value="ECO:0007669"/>
    <property type="project" value="UniProtKB-KW"/>
</dbReference>
<reference evidence="11 12" key="1">
    <citation type="submission" date="2016-09" db="EMBL/GenBank/DDBJ databases">
        <title>Chromobacterium muskegensis sp. nov., an insecticidal bacterium isolated from Sphagnum bogs.</title>
        <authorList>
            <person name="Sparks M.E."/>
            <person name="Blackburn M.B."/>
            <person name="Gundersen-Rindal D.E."/>
            <person name="Mitchell A."/>
            <person name="Farrar R."/>
            <person name="Kuhar D."/>
        </authorList>
    </citation>
    <scope>NUCLEOTIDE SEQUENCE [LARGE SCALE GENOMIC DNA]</scope>
    <source>
        <strain evidence="11 12">37-2</strain>
    </source>
</reference>
<feature type="transmembrane region" description="Helical" evidence="9">
    <location>
        <begin position="143"/>
        <end position="164"/>
    </location>
</feature>
<dbReference type="Pfam" id="PF01061">
    <property type="entry name" value="ABC2_membrane"/>
    <property type="match status" value="1"/>
</dbReference>
<dbReference type="RefSeq" id="WP_071115809.1">
    <property type="nucleotide sequence ID" value="NZ_MKCS01000001.1"/>
</dbReference>
<gene>
    <name evidence="11" type="ORF">BI347_10050</name>
</gene>
<keyword evidence="6 9" id="KW-1133">Transmembrane helix</keyword>
<comment type="caution">
    <text evidence="11">The sequence shown here is derived from an EMBL/GenBank/DDBJ whole genome shotgun (WGS) entry which is preliminary data.</text>
</comment>
<dbReference type="PANTHER" id="PTHR30413:SF10">
    <property type="entry name" value="CAPSULE POLYSACCHARIDE EXPORT INNER-MEMBRANE PROTEIN CTRC"/>
    <property type="match status" value="1"/>
</dbReference>
<protein>
    <recommendedName>
        <fullName evidence="9">Transport permease protein</fullName>
    </recommendedName>
</protein>
<evidence type="ECO:0000256" key="2">
    <source>
        <dbReference type="ARBA" id="ARBA00007783"/>
    </source>
</evidence>
<keyword evidence="4 9" id="KW-1003">Cell membrane</keyword>
<evidence type="ECO:0000256" key="1">
    <source>
        <dbReference type="ARBA" id="ARBA00004651"/>
    </source>
</evidence>
<evidence type="ECO:0000256" key="4">
    <source>
        <dbReference type="ARBA" id="ARBA00022475"/>
    </source>
</evidence>
<proteinExistence type="inferred from homology"/>
<keyword evidence="7" id="KW-0625">Polysaccharide transport</keyword>